<comment type="caution">
    <text evidence="2">The sequence shown here is derived from an EMBL/GenBank/DDBJ whole genome shotgun (WGS) entry which is preliminary data.</text>
</comment>
<proteinExistence type="predicted"/>
<accession>A0ABP9P0L4</accession>
<feature type="region of interest" description="Disordered" evidence="1">
    <location>
        <begin position="193"/>
        <end position="283"/>
    </location>
</feature>
<dbReference type="InterPro" id="IPR038713">
    <property type="entry name" value="Terminase_Gp1_N_sf"/>
</dbReference>
<sequence length="283" mass="30767">MSALSTPPLTLRDPRHEAFAFHLASGHSASAAYLLAGFSPNNARTRAKDLATAPSIRARTAHLKTCLPHITELRNHHAPSLLLMPETQEQMLAWLWQVISGARTVLPIQLRAATLFCRLRGWHLAKNLLAQPQPEAAPLSDEERHILATFSRHTAANDLATRPTASESLVTYTAAMADLALLNSSILQQSTENAPAAVQSATTRSRDSTSPDGETAPQQQPVNPQLFTSIPSPNGEKGPPHTTPTPAPILRPRFTALRSNSPSSSTPHLFHPSLRPPKHLRTR</sequence>
<protein>
    <recommendedName>
        <fullName evidence="4">Terminase small subunit</fullName>
    </recommendedName>
</protein>
<evidence type="ECO:0000313" key="2">
    <source>
        <dbReference type="EMBL" id="GAA5138371.1"/>
    </source>
</evidence>
<feature type="compositionally biased region" description="Polar residues" evidence="1">
    <location>
        <begin position="210"/>
        <end position="232"/>
    </location>
</feature>
<evidence type="ECO:0000256" key="1">
    <source>
        <dbReference type="SAM" id="MobiDB-lite"/>
    </source>
</evidence>
<evidence type="ECO:0000313" key="3">
    <source>
        <dbReference type="Proteomes" id="UP001499852"/>
    </source>
</evidence>
<keyword evidence="3" id="KW-1185">Reference proteome</keyword>
<dbReference type="EMBL" id="BAABIA010000003">
    <property type="protein sequence ID" value="GAA5138371.1"/>
    <property type="molecule type" value="Genomic_DNA"/>
</dbReference>
<organism evidence="2 3">
    <name type="scientific">Prosthecobacter algae</name>
    <dbReference type="NCBI Taxonomy" id="1144682"/>
    <lineage>
        <taxon>Bacteria</taxon>
        <taxon>Pseudomonadati</taxon>
        <taxon>Verrucomicrobiota</taxon>
        <taxon>Verrucomicrobiia</taxon>
        <taxon>Verrucomicrobiales</taxon>
        <taxon>Verrucomicrobiaceae</taxon>
        <taxon>Prosthecobacter</taxon>
    </lineage>
</organism>
<feature type="compositionally biased region" description="Polar residues" evidence="1">
    <location>
        <begin position="193"/>
        <end position="203"/>
    </location>
</feature>
<evidence type="ECO:0008006" key="4">
    <source>
        <dbReference type="Google" id="ProtNLM"/>
    </source>
</evidence>
<name>A0ABP9P0L4_9BACT</name>
<gene>
    <name evidence="2" type="ORF">GCM10023213_17050</name>
</gene>
<dbReference type="RefSeq" id="WP_345735951.1">
    <property type="nucleotide sequence ID" value="NZ_BAABIA010000003.1"/>
</dbReference>
<dbReference type="Gene3D" id="1.10.10.1400">
    <property type="entry name" value="Terminase, small subunit, N-terminal DNA-binding domain, HTH motif"/>
    <property type="match status" value="1"/>
</dbReference>
<feature type="compositionally biased region" description="Polar residues" evidence="1">
    <location>
        <begin position="257"/>
        <end position="267"/>
    </location>
</feature>
<reference evidence="3" key="1">
    <citation type="journal article" date="2019" name="Int. J. Syst. Evol. Microbiol.">
        <title>The Global Catalogue of Microorganisms (GCM) 10K type strain sequencing project: providing services to taxonomists for standard genome sequencing and annotation.</title>
        <authorList>
            <consortium name="The Broad Institute Genomics Platform"/>
            <consortium name="The Broad Institute Genome Sequencing Center for Infectious Disease"/>
            <person name="Wu L."/>
            <person name="Ma J."/>
        </authorList>
    </citation>
    <scope>NUCLEOTIDE SEQUENCE [LARGE SCALE GENOMIC DNA]</scope>
    <source>
        <strain evidence="3">JCM 18053</strain>
    </source>
</reference>
<dbReference type="Proteomes" id="UP001499852">
    <property type="component" value="Unassembled WGS sequence"/>
</dbReference>